<dbReference type="AlphaFoldDB" id="A0A8S3UJ80"/>
<gene>
    <name evidence="1" type="ORF">MEDL_58423</name>
</gene>
<comment type="caution">
    <text evidence="1">The sequence shown here is derived from an EMBL/GenBank/DDBJ whole genome shotgun (WGS) entry which is preliminary data.</text>
</comment>
<evidence type="ECO:0000313" key="1">
    <source>
        <dbReference type="EMBL" id="CAG2246437.1"/>
    </source>
</evidence>
<reference evidence="1" key="1">
    <citation type="submission" date="2021-03" db="EMBL/GenBank/DDBJ databases">
        <authorList>
            <person name="Bekaert M."/>
        </authorList>
    </citation>
    <scope>NUCLEOTIDE SEQUENCE</scope>
</reference>
<dbReference type="EMBL" id="CAJPWZ010002867">
    <property type="protein sequence ID" value="CAG2246437.1"/>
    <property type="molecule type" value="Genomic_DNA"/>
</dbReference>
<evidence type="ECO:0000313" key="2">
    <source>
        <dbReference type="Proteomes" id="UP000683360"/>
    </source>
</evidence>
<accession>A0A8S3UJ80</accession>
<dbReference type="Proteomes" id="UP000683360">
    <property type="component" value="Unassembled WGS sequence"/>
</dbReference>
<proteinExistence type="predicted"/>
<organism evidence="1 2">
    <name type="scientific">Mytilus edulis</name>
    <name type="common">Blue mussel</name>
    <dbReference type="NCBI Taxonomy" id="6550"/>
    <lineage>
        <taxon>Eukaryota</taxon>
        <taxon>Metazoa</taxon>
        <taxon>Spiralia</taxon>
        <taxon>Lophotrochozoa</taxon>
        <taxon>Mollusca</taxon>
        <taxon>Bivalvia</taxon>
        <taxon>Autobranchia</taxon>
        <taxon>Pteriomorphia</taxon>
        <taxon>Mytilida</taxon>
        <taxon>Mytiloidea</taxon>
        <taxon>Mytilidae</taxon>
        <taxon>Mytilinae</taxon>
        <taxon>Mytilus</taxon>
    </lineage>
</organism>
<keyword evidence="2" id="KW-1185">Reference proteome</keyword>
<protein>
    <submittedName>
        <fullName evidence="1">Uncharacterized protein</fullName>
    </submittedName>
</protein>
<sequence>MVILGTGYLRPTLKCHAEELEANENVSSRQPLQIQVHSLDHLDYEWNGFCLLLPRIVKHFFRTDELEANENESSRQPLQIQVGTSPFPRQAQQQIMHSQWGTAGPTANQNNLQNMATSRLKHECVRCSLKHATTTFSYNEFYDTSNDAPFPGSVNISPDDTMGRFKKGGFSHKKYKSRYEKVSEAQKKRWNIPLEDHSYSTQQNTTRISSGSPVKDHKTYVSNLEKEIKFAYKTAANVAEKASKRHKTRYDLKVRHSNLQKGDRVLLKKVGFKEVILLKYQEVTEKDIADKLSA</sequence>
<name>A0A8S3UJ80_MYTED</name>